<keyword evidence="1" id="KW-1185">Reference proteome</keyword>
<evidence type="ECO:0000313" key="1">
    <source>
        <dbReference type="Proteomes" id="UP001652625"/>
    </source>
</evidence>
<name>A0ABM4BUN4_HYDVU</name>
<dbReference type="GeneID" id="136080215"/>
<evidence type="ECO:0000313" key="2">
    <source>
        <dbReference type="RefSeq" id="XP_065652901.1"/>
    </source>
</evidence>
<dbReference type="PANTHER" id="PTHR33053:SF24">
    <property type="entry name" value="TRANSPOSASE DOMAIN-CONTAINING PROTEIN"/>
    <property type="match status" value="1"/>
</dbReference>
<organism evidence="1 2">
    <name type="scientific">Hydra vulgaris</name>
    <name type="common">Hydra</name>
    <name type="synonym">Hydra attenuata</name>
    <dbReference type="NCBI Taxonomy" id="6087"/>
    <lineage>
        <taxon>Eukaryota</taxon>
        <taxon>Metazoa</taxon>
        <taxon>Cnidaria</taxon>
        <taxon>Hydrozoa</taxon>
        <taxon>Hydroidolina</taxon>
        <taxon>Anthoathecata</taxon>
        <taxon>Aplanulata</taxon>
        <taxon>Hydridae</taxon>
        <taxon>Hydra</taxon>
    </lineage>
</organism>
<dbReference type="Proteomes" id="UP001652625">
    <property type="component" value="Chromosome 05"/>
</dbReference>
<dbReference type="PANTHER" id="PTHR33053">
    <property type="entry name" value="PROTEIN, PUTATIVE-RELATED"/>
    <property type="match status" value="1"/>
</dbReference>
<accession>A0ABM4BUN4</accession>
<gene>
    <name evidence="2" type="primary">LOC136080215</name>
</gene>
<proteinExistence type="predicted"/>
<protein>
    <submittedName>
        <fullName evidence="2">Uncharacterized protein LOC136080215</fullName>
    </submittedName>
</protein>
<sequence>MANGITDNNGKTIQVKTKYFIHNAPSKALIKSTVHLNGRYGCNYCNVEGTYDGRMIFLHTGTQRTDKTFRKKSQKNHHKYTSVLETLEVDIMQQFPLEIMHCVDLGCTKKLLLIWKEGPLPL</sequence>
<reference evidence="2" key="1">
    <citation type="submission" date="2025-08" db="UniProtKB">
        <authorList>
            <consortium name="RefSeq"/>
        </authorList>
    </citation>
    <scope>IDENTIFICATION</scope>
</reference>
<dbReference type="RefSeq" id="XP_065652901.1">
    <property type="nucleotide sequence ID" value="XM_065796829.1"/>
</dbReference>